<dbReference type="InterPro" id="IPR000276">
    <property type="entry name" value="GPCR_Rhodpsn"/>
</dbReference>
<dbReference type="InterPro" id="IPR008365">
    <property type="entry name" value="Prostanoid_rcpt"/>
</dbReference>
<comment type="subcellular location">
    <subcellularLocation>
        <location evidence="1">Cell membrane</location>
        <topology evidence="1">Multi-pass membrane protein</topology>
    </subcellularLocation>
</comment>
<evidence type="ECO:0000256" key="3">
    <source>
        <dbReference type="ARBA" id="ARBA00022475"/>
    </source>
</evidence>
<dbReference type="InterPro" id="IPR017452">
    <property type="entry name" value="GPCR_Rhodpsn_7TM"/>
</dbReference>
<evidence type="ECO:0000313" key="14">
    <source>
        <dbReference type="EMBL" id="KAG7175168.1"/>
    </source>
</evidence>
<evidence type="ECO:0000256" key="7">
    <source>
        <dbReference type="ARBA" id="ARBA00023136"/>
    </source>
</evidence>
<dbReference type="Proteomes" id="UP000747542">
    <property type="component" value="Unassembled WGS sequence"/>
</dbReference>
<dbReference type="GO" id="GO:0007189">
    <property type="term" value="P:adenylate cyclase-activating G protein-coupled receptor signaling pathway"/>
    <property type="evidence" value="ECO:0007669"/>
    <property type="project" value="TreeGrafter"/>
</dbReference>
<accession>A0A8J5N977</accession>
<evidence type="ECO:0000256" key="12">
    <source>
        <dbReference type="SAM" id="Phobius"/>
    </source>
</evidence>
<name>A0A8J5N977_HOMAM</name>
<feature type="transmembrane region" description="Helical" evidence="12">
    <location>
        <begin position="328"/>
        <end position="350"/>
    </location>
</feature>
<comment type="caution">
    <text evidence="14">The sequence shown here is derived from an EMBL/GenBank/DDBJ whole genome shotgun (WGS) entry which is preliminary data.</text>
</comment>
<dbReference type="Gene3D" id="1.20.1070.10">
    <property type="entry name" value="Rhodopsin 7-helix transmembrane proteins"/>
    <property type="match status" value="1"/>
</dbReference>
<feature type="transmembrane region" description="Helical" evidence="12">
    <location>
        <begin position="67"/>
        <end position="91"/>
    </location>
</feature>
<evidence type="ECO:0000256" key="5">
    <source>
        <dbReference type="ARBA" id="ARBA00022989"/>
    </source>
</evidence>
<dbReference type="AlphaFoldDB" id="A0A8J5N977"/>
<feature type="transmembrane region" description="Helical" evidence="12">
    <location>
        <begin position="12"/>
        <end position="30"/>
    </location>
</feature>
<keyword evidence="8 11" id="KW-0675">Receptor</keyword>
<evidence type="ECO:0000259" key="13">
    <source>
        <dbReference type="PROSITE" id="PS50262"/>
    </source>
</evidence>
<dbReference type="Pfam" id="PF00001">
    <property type="entry name" value="7tm_1"/>
    <property type="match status" value="1"/>
</dbReference>
<keyword evidence="7 12" id="KW-0472">Membrane</keyword>
<feature type="transmembrane region" description="Helical" evidence="12">
    <location>
        <begin position="142"/>
        <end position="164"/>
    </location>
</feature>
<evidence type="ECO:0000256" key="8">
    <source>
        <dbReference type="ARBA" id="ARBA00023170"/>
    </source>
</evidence>
<keyword evidence="6 11" id="KW-0297">G-protein coupled receptor</keyword>
<gene>
    <name evidence="14" type="primary">SCOP1-L1</name>
    <name evidence="14" type="ORF">Hamer_G001176</name>
</gene>
<evidence type="ECO:0000256" key="2">
    <source>
        <dbReference type="ARBA" id="ARBA00010663"/>
    </source>
</evidence>
<feature type="transmembrane region" description="Helical" evidence="12">
    <location>
        <begin position="229"/>
        <end position="256"/>
    </location>
</feature>
<dbReference type="PROSITE" id="PS00237">
    <property type="entry name" value="G_PROTEIN_RECEP_F1_1"/>
    <property type="match status" value="1"/>
</dbReference>
<organism evidence="14 15">
    <name type="scientific">Homarus americanus</name>
    <name type="common">American lobster</name>
    <dbReference type="NCBI Taxonomy" id="6706"/>
    <lineage>
        <taxon>Eukaryota</taxon>
        <taxon>Metazoa</taxon>
        <taxon>Ecdysozoa</taxon>
        <taxon>Arthropoda</taxon>
        <taxon>Crustacea</taxon>
        <taxon>Multicrustacea</taxon>
        <taxon>Malacostraca</taxon>
        <taxon>Eumalacostraca</taxon>
        <taxon>Eucarida</taxon>
        <taxon>Decapoda</taxon>
        <taxon>Pleocyemata</taxon>
        <taxon>Astacidea</taxon>
        <taxon>Nephropoidea</taxon>
        <taxon>Nephropidae</taxon>
        <taxon>Homarus</taxon>
    </lineage>
</organism>
<evidence type="ECO:0000256" key="1">
    <source>
        <dbReference type="ARBA" id="ARBA00004651"/>
    </source>
</evidence>
<keyword evidence="4 11" id="KW-0812">Transmembrane</keyword>
<feature type="transmembrane region" description="Helical" evidence="12">
    <location>
        <begin position="297"/>
        <end position="322"/>
    </location>
</feature>
<evidence type="ECO:0000256" key="10">
    <source>
        <dbReference type="ARBA" id="ARBA00023224"/>
    </source>
</evidence>
<protein>
    <submittedName>
        <fullName evidence="14">GQ-Rhodopsin-like 1</fullName>
    </submittedName>
</protein>
<keyword evidence="9" id="KW-0325">Glycoprotein</keyword>
<evidence type="ECO:0000256" key="9">
    <source>
        <dbReference type="ARBA" id="ARBA00023180"/>
    </source>
</evidence>
<evidence type="ECO:0000256" key="6">
    <source>
        <dbReference type="ARBA" id="ARBA00023040"/>
    </source>
</evidence>
<proteinExistence type="inferred from homology"/>
<dbReference type="PANTHER" id="PTHR11866">
    <property type="entry name" value="G-PROTEIN COUPLED RECEPTOR FAMILY 1 MEMBER"/>
    <property type="match status" value="1"/>
</dbReference>
<dbReference type="SUPFAM" id="SSF81321">
    <property type="entry name" value="Family A G protein-coupled receptor-like"/>
    <property type="match status" value="1"/>
</dbReference>
<evidence type="ECO:0000313" key="15">
    <source>
        <dbReference type="Proteomes" id="UP000747542"/>
    </source>
</evidence>
<feature type="domain" description="G-protein coupled receptors family 1 profile" evidence="13">
    <location>
        <begin position="82"/>
        <end position="347"/>
    </location>
</feature>
<keyword evidence="10 11" id="KW-0807">Transducer</keyword>
<dbReference type="GO" id="GO:0007204">
    <property type="term" value="P:positive regulation of cytosolic calcium ion concentration"/>
    <property type="evidence" value="ECO:0007669"/>
    <property type="project" value="TreeGrafter"/>
</dbReference>
<evidence type="ECO:0000256" key="4">
    <source>
        <dbReference type="ARBA" id="ARBA00022692"/>
    </source>
</evidence>
<dbReference type="EMBL" id="JAHLQT010006108">
    <property type="protein sequence ID" value="KAG7175168.1"/>
    <property type="molecule type" value="Genomic_DNA"/>
</dbReference>
<evidence type="ECO:0000256" key="11">
    <source>
        <dbReference type="RuleBase" id="RU000688"/>
    </source>
</evidence>
<dbReference type="PRINTS" id="PR00237">
    <property type="entry name" value="GPCRRHODOPSN"/>
</dbReference>
<dbReference type="GO" id="GO:0005886">
    <property type="term" value="C:plasma membrane"/>
    <property type="evidence" value="ECO:0007669"/>
    <property type="project" value="UniProtKB-SubCell"/>
</dbReference>
<dbReference type="PROSITE" id="PS50262">
    <property type="entry name" value="G_PROTEIN_RECEP_F1_2"/>
    <property type="match status" value="1"/>
</dbReference>
<reference evidence="14" key="1">
    <citation type="journal article" date="2021" name="Sci. Adv.">
        <title>The American lobster genome reveals insights on longevity, neural, and immune adaptations.</title>
        <authorList>
            <person name="Polinski J.M."/>
            <person name="Zimin A.V."/>
            <person name="Clark K.F."/>
            <person name="Kohn A.B."/>
            <person name="Sadowski N."/>
            <person name="Timp W."/>
            <person name="Ptitsyn A."/>
            <person name="Khanna P."/>
            <person name="Romanova D.Y."/>
            <person name="Williams P."/>
            <person name="Greenwood S.J."/>
            <person name="Moroz L.L."/>
            <person name="Walt D.R."/>
            <person name="Bodnar A.G."/>
        </authorList>
    </citation>
    <scope>NUCLEOTIDE SEQUENCE</scope>
    <source>
        <strain evidence="14">GMGI-L3</strain>
    </source>
</reference>
<keyword evidence="15" id="KW-1185">Reference proteome</keyword>
<feature type="transmembrane region" description="Helical" evidence="12">
    <location>
        <begin position="103"/>
        <end position="122"/>
    </location>
</feature>
<keyword evidence="5 12" id="KW-1133">Transmembrane helix</keyword>
<comment type="similarity">
    <text evidence="2 11">Belongs to the G-protein coupled receptor 1 family.</text>
</comment>
<feature type="transmembrane region" description="Helical" evidence="12">
    <location>
        <begin position="185"/>
        <end position="207"/>
    </location>
</feature>
<sequence>MPGRLRVEDEDWGGGGALSTLVGTAVSMVLDPEEDYLNLSLVNASTVVPTNSSELAGKDIVRHLKPAYQVLITVFYVFGILGNVAALFIITKNETQRYRKQTFMLRCLAGNDLLALLGSFVQMYVQLYLPNANGKLLCASRIIFRAFGLGSGCVALVMAVERWLALTHPFTYQKHVTHAVIRRSILGLWTFNLLVVCAPFAGFGLWYDESFTPPCVRYRLAKSVLDRTYAYLVFAYGMVMCAVIVCCNLAVIRVLCRMRERLLPRRHSRASCRSSSSTCGDHSMNHATVEELSFARLMAVLSIFFVVCWVPQLTTIIVAQVVGANKGIYRLADVFIALNFTLDPYMYVLFRRKQRYSRRHLRKLVTYLCPNRLQGSTDRGLITNSVRSSSHTSHNTNGQFLDPFNLLFLTWETSVPRTRYPPTLPLVKKSMCLSNYCSPPQRLQKLTASPQSSKATEDTCFVSEQLHIYSRETQNLETEATENRMSYTLSKEAALSGLNTPEVDEHSYVIVHAGESDGKNSWICLSQENSFSVFCEEINKEEDNSSFKNVKRWSFCYGEDERLEILPKSLHKHGLRNRTWLLNPWHTWKMPLWKSQGELWSRMKTDV</sequence>
<keyword evidence="3" id="KW-1003">Cell membrane</keyword>
<dbReference type="GO" id="GO:0004930">
    <property type="term" value="F:G protein-coupled receptor activity"/>
    <property type="evidence" value="ECO:0007669"/>
    <property type="project" value="UniProtKB-KW"/>
</dbReference>
<dbReference type="PANTHER" id="PTHR11866:SF16">
    <property type="entry name" value="PROSTAGLANDIN E2 RECEPTOR EP4 SUBTYPE-LIKE PROTEIN"/>
    <property type="match status" value="1"/>
</dbReference>